<reference evidence="15" key="1">
    <citation type="journal article" date="2019" name="Int. J. Syst. Evol. Microbiol.">
        <title>The Global Catalogue of Microorganisms (GCM) 10K type strain sequencing project: providing services to taxonomists for standard genome sequencing and annotation.</title>
        <authorList>
            <consortium name="The Broad Institute Genomics Platform"/>
            <consortium name="The Broad Institute Genome Sequencing Center for Infectious Disease"/>
            <person name="Wu L."/>
            <person name="Ma J."/>
        </authorList>
    </citation>
    <scope>NUCLEOTIDE SEQUENCE [LARGE SCALE GENOMIC DNA]</scope>
    <source>
        <strain evidence="15">JCM 14718</strain>
    </source>
</reference>
<dbReference type="Proteomes" id="UP001500618">
    <property type="component" value="Unassembled WGS sequence"/>
</dbReference>
<dbReference type="RefSeq" id="WP_344313766.1">
    <property type="nucleotide sequence ID" value="NZ_BAAANY010000029.1"/>
</dbReference>
<dbReference type="InterPro" id="IPR051272">
    <property type="entry name" value="RIO-type_Ser/Thr_kinase"/>
</dbReference>
<keyword evidence="9" id="KW-0460">Magnesium</keyword>
<comment type="caution">
    <text evidence="14">The sequence shown here is derived from an EMBL/GenBank/DDBJ whole genome shotgun (WGS) entry which is preliminary data.</text>
</comment>
<gene>
    <name evidence="14" type="ORF">GCM10009765_61630</name>
</gene>
<evidence type="ECO:0000256" key="8">
    <source>
        <dbReference type="ARBA" id="ARBA00022840"/>
    </source>
</evidence>
<evidence type="ECO:0000256" key="1">
    <source>
        <dbReference type="ARBA" id="ARBA00009196"/>
    </source>
</evidence>
<dbReference type="InterPro" id="IPR000687">
    <property type="entry name" value="RIO_kinase"/>
</dbReference>
<dbReference type="EMBL" id="BAAANY010000029">
    <property type="protein sequence ID" value="GAA1704092.1"/>
    <property type="molecule type" value="Genomic_DNA"/>
</dbReference>
<keyword evidence="8" id="KW-0067">ATP-binding</keyword>
<keyword evidence="5" id="KW-0479">Metal-binding</keyword>
<keyword evidence="4" id="KW-0808">Transferase</keyword>
<dbReference type="Gene3D" id="3.30.200.20">
    <property type="entry name" value="Phosphorylase Kinase, domain 1"/>
    <property type="match status" value="1"/>
</dbReference>
<dbReference type="PANTHER" id="PTHR45723">
    <property type="entry name" value="SERINE/THREONINE-PROTEIN KINASE RIO1"/>
    <property type="match status" value="1"/>
</dbReference>
<evidence type="ECO:0000313" key="14">
    <source>
        <dbReference type="EMBL" id="GAA1704092.1"/>
    </source>
</evidence>
<keyword evidence="7" id="KW-0418">Kinase</keyword>
<protein>
    <recommendedName>
        <fullName evidence="2">non-specific serine/threonine protein kinase</fullName>
        <ecNumber evidence="2">2.7.11.1</ecNumber>
    </recommendedName>
</protein>
<evidence type="ECO:0000256" key="10">
    <source>
        <dbReference type="ARBA" id="ARBA00047899"/>
    </source>
</evidence>
<organism evidence="14 15">
    <name type="scientific">Fodinicola feengrottensis</name>
    <dbReference type="NCBI Taxonomy" id="435914"/>
    <lineage>
        <taxon>Bacteria</taxon>
        <taxon>Bacillati</taxon>
        <taxon>Actinomycetota</taxon>
        <taxon>Actinomycetes</taxon>
        <taxon>Mycobacteriales</taxon>
        <taxon>Fodinicola</taxon>
    </lineage>
</organism>
<evidence type="ECO:0000256" key="9">
    <source>
        <dbReference type="ARBA" id="ARBA00022842"/>
    </source>
</evidence>
<keyword evidence="15" id="KW-1185">Reference proteome</keyword>
<feature type="region of interest" description="Disordered" evidence="12">
    <location>
        <begin position="30"/>
        <end position="79"/>
    </location>
</feature>
<proteinExistence type="inferred from homology"/>
<dbReference type="InterPro" id="IPR018934">
    <property type="entry name" value="RIO_dom"/>
</dbReference>
<comment type="catalytic activity">
    <reaction evidence="11">
        <text>L-seryl-[protein] + ATP = O-phospho-L-seryl-[protein] + ADP + H(+)</text>
        <dbReference type="Rhea" id="RHEA:17989"/>
        <dbReference type="Rhea" id="RHEA-COMP:9863"/>
        <dbReference type="Rhea" id="RHEA-COMP:11604"/>
        <dbReference type="ChEBI" id="CHEBI:15378"/>
        <dbReference type="ChEBI" id="CHEBI:29999"/>
        <dbReference type="ChEBI" id="CHEBI:30616"/>
        <dbReference type="ChEBI" id="CHEBI:83421"/>
        <dbReference type="ChEBI" id="CHEBI:456216"/>
        <dbReference type="EC" id="2.7.11.1"/>
    </reaction>
</comment>
<evidence type="ECO:0000256" key="7">
    <source>
        <dbReference type="ARBA" id="ARBA00022777"/>
    </source>
</evidence>
<dbReference type="InterPro" id="IPR011009">
    <property type="entry name" value="Kinase-like_dom_sf"/>
</dbReference>
<evidence type="ECO:0000256" key="5">
    <source>
        <dbReference type="ARBA" id="ARBA00022723"/>
    </source>
</evidence>
<evidence type="ECO:0000256" key="11">
    <source>
        <dbReference type="ARBA" id="ARBA00048679"/>
    </source>
</evidence>
<accession>A0ABP4UI01</accession>
<comment type="catalytic activity">
    <reaction evidence="10">
        <text>L-threonyl-[protein] + ATP = O-phospho-L-threonyl-[protein] + ADP + H(+)</text>
        <dbReference type="Rhea" id="RHEA:46608"/>
        <dbReference type="Rhea" id="RHEA-COMP:11060"/>
        <dbReference type="Rhea" id="RHEA-COMP:11605"/>
        <dbReference type="ChEBI" id="CHEBI:15378"/>
        <dbReference type="ChEBI" id="CHEBI:30013"/>
        <dbReference type="ChEBI" id="CHEBI:30616"/>
        <dbReference type="ChEBI" id="CHEBI:61977"/>
        <dbReference type="ChEBI" id="CHEBI:456216"/>
        <dbReference type="EC" id="2.7.11.1"/>
    </reaction>
</comment>
<dbReference type="EC" id="2.7.11.1" evidence="2"/>
<dbReference type="SUPFAM" id="SSF56112">
    <property type="entry name" value="Protein kinase-like (PK-like)"/>
    <property type="match status" value="1"/>
</dbReference>
<evidence type="ECO:0000256" key="3">
    <source>
        <dbReference type="ARBA" id="ARBA00022527"/>
    </source>
</evidence>
<evidence type="ECO:0000256" key="12">
    <source>
        <dbReference type="SAM" id="MobiDB-lite"/>
    </source>
</evidence>
<sequence length="318" mass="34699">MPRVPFRFESSEDCDDDLYTLDAFDEPRVARKAARTVRRPDPVEPPAGIDDPGEPADLDGPPAGDRWSTWDGATHGPKPRPDWVVTALGAVDYELGVLKTGKEADVFLIDRQVPDGGPRCLLAAKRYRTSEHRSFHRDAGYLEGRRVRRSRENRAMARRTDFGRELLAGQWAAAEFAVLGVLREAGVAVPYPVSLDGTELLQEFIGDASGTAAPRLAQCRPGGAELGSLWDQLLDAMSTMARHGLAHGDLSPYNLLVHGGRLVMIDLPQAVDIVGNPQGVGFLRRDVVNVCDWFAARGLTAADPEAIFEMLLSEAHLG</sequence>
<feature type="domain" description="RIO kinase" evidence="13">
    <location>
        <begin position="86"/>
        <end position="313"/>
    </location>
</feature>
<evidence type="ECO:0000313" key="15">
    <source>
        <dbReference type="Proteomes" id="UP001500618"/>
    </source>
</evidence>
<evidence type="ECO:0000256" key="6">
    <source>
        <dbReference type="ARBA" id="ARBA00022741"/>
    </source>
</evidence>
<evidence type="ECO:0000256" key="4">
    <source>
        <dbReference type="ARBA" id="ARBA00022679"/>
    </source>
</evidence>
<dbReference type="Gene3D" id="1.10.510.10">
    <property type="entry name" value="Transferase(Phosphotransferase) domain 1"/>
    <property type="match status" value="1"/>
</dbReference>
<dbReference type="Pfam" id="PF01163">
    <property type="entry name" value="RIO1"/>
    <property type="match status" value="1"/>
</dbReference>
<keyword evidence="6" id="KW-0547">Nucleotide-binding</keyword>
<comment type="similarity">
    <text evidence="1">Belongs to the protein kinase superfamily. RIO-type Ser/Thr kinase family.</text>
</comment>
<dbReference type="SMART" id="SM00090">
    <property type="entry name" value="RIO"/>
    <property type="match status" value="1"/>
</dbReference>
<name>A0ABP4UI01_9ACTN</name>
<evidence type="ECO:0000256" key="2">
    <source>
        <dbReference type="ARBA" id="ARBA00012513"/>
    </source>
</evidence>
<evidence type="ECO:0000259" key="13">
    <source>
        <dbReference type="SMART" id="SM00090"/>
    </source>
</evidence>
<keyword evidence="3" id="KW-0723">Serine/threonine-protein kinase</keyword>